<accession>A0A080ZPJ9</accession>
<reference evidence="2 3" key="1">
    <citation type="submission" date="2013-11" db="EMBL/GenBank/DDBJ databases">
        <title>The Genome Sequence of Phytophthora parasitica P1976.</title>
        <authorList>
            <consortium name="The Broad Institute Genomics Platform"/>
            <person name="Russ C."/>
            <person name="Tyler B."/>
            <person name="Panabieres F."/>
            <person name="Shan W."/>
            <person name="Tripathy S."/>
            <person name="Grunwald N."/>
            <person name="Machado M."/>
            <person name="Johnson C.S."/>
            <person name="Walker B."/>
            <person name="Young S."/>
            <person name="Zeng Q."/>
            <person name="Gargeya S."/>
            <person name="Fitzgerald M."/>
            <person name="Haas B."/>
            <person name="Abouelleil A."/>
            <person name="Allen A.W."/>
            <person name="Alvarado L."/>
            <person name="Arachchi H.M."/>
            <person name="Berlin A.M."/>
            <person name="Chapman S.B."/>
            <person name="Gainer-Dewar J."/>
            <person name="Goldberg J."/>
            <person name="Griggs A."/>
            <person name="Gujja S."/>
            <person name="Hansen M."/>
            <person name="Howarth C."/>
            <person name="Imamovic A."/>
            <person name="Ireland A."/>
            <person name="Larimer J."/>
            <person name="McCowan C."/>
            <person name="Murphy C."/>
            <person name="Pearson M."/>
            <person name="Poon T.W."/>
            <person name="Priest M."/>
            <person name="Roberts A."/>
            <person name="Saif S."/>
            <person name="Shea T."/>
            <person name="Sisk P."/>
            <person name="Sykes S."/>
            <person name="Wortman J."/>
            <person name="Nusbaum C."/>
            <person name="Birren B."/>
        </authorList>
    </citation>
    <scope>NUCLEOTIDE SEQUENCE [LARGE SCALE GENOMIC DNA]</scope>
    <source>
        <strain evidence="2 3">P1976</strain>
    </source>
</reference>
<feature type="region of interest" description="Disordered" evidence="1">
    <location>
        <begin position="31"/>
        <end position="55"/>
    </location>
</feature>
<feature type="compositionally biased region" description="Acidic residues" evidence="1">
    <location>
        <begin position="112"/>
        <end position="141"/>
    </location>
</feature>
<dbReference type="AlphaFoldDB" id="A0A080ZPJ9"/>
<evidence type="ECO:0000313" key="2">
    <source>
        <dbReference type="EMBL" id="ETO68560.1"/>
    </source>
</evidence>
<organism evidence="2 3">
    <name type="scientific">Phytophthora nicotianae P1976</name>
    <dbReference type="NCBI Taxonomy" id="1317066"/>
    <lineage>
        <taxon>Eukaryota</taxon>
        <taxon>Sar</taxon>
        <taxon>Stramenopiles</taxon>
        <taxon>Oomycota</taxon>
        <taxon>Peronosporomycetes</taxon>
        <taxon>Peronosporales</taxon>
        <taxon>Peronosporaceae</taxon>
        <taxon>Phytophthora</taxon>
    </lineage>
</organism>
<protein>
    <submittedName>
        <fullName evidence="2">Uncharacterized protein</fullName>
    </submittedName>
</protein>
<gene>
    <name evidence="2" type="ORF">F444_14615</name>
</gene>
<name>A0A080ZPJ9_PHYNI</name>
<dbReference type="Proteomes" id="UP000028582">
    <property type="component" value="Unassembled WGS sequence"/>
</dbReference>
<dbReference type="EMBL" id="ANJA01002629">
    <property type="protein sequence ID" value="ETO68560.1"/>
    <property type="molecule type" value="Genomic_DNA"/>
</dbReference>
<proteinExistence type="predicted"/>
<evidence type="ECO:0000313" key="3">
    <source>
        <dbReference type="Proteomes" id="UP000028582"/>
    </source>
</evidence>
<feature type="region of interest" description="Disordered" evidence="1">
    <location>
        <begin position="101"/>
        <end position="141"/>
    </location>
</feature>
<comment type="caution">
    <text evidence="2">The sequence shown here is derived from an EMBL/GenBank/DDBJ whole genome shotgun (WGS) entry which is preliminary data.</text>
</comment>
<sequence>MRAPMVRATMVDPYTATVWILAASELEPVSASESEAALAASSTPDSLLPESPSDVPSLWMERSSVPLEPLSESPTWTSEALEAAAEPNILTSLGSVDFDSDDGSLVLPDTLDPAEDAVVDADADVDPDADSDEDAESDAAV</sequence>
<feature type="compositionally biased region" description="Low complexity" evidence="1">
    <location>
        <begin position="31"/>
        <end position="42"/>
    </location>
</feature>
<evidence type="ECO:0000256" key="1">
    <source>
        <dbReference type="SAM" id="MobiDB-lite"/>
    </source>
</evidence>